<dbReference type="InterPro" id="IPR036390">
    <property type="entry name" value="WH_DNA-bd_sf"/>
</dbReference>
<keyword evidence="4 9" id="KW-0902">Two-component regulatory system</keyword>
<evidence type="ECO:0000313" key="12">
    <source>
        <dbReference type="EMBL" id="MRJ48448.1"/>
    </source>
</evidence>
<dbReference type="InterPro" id="IPR011006">
    <property type="entry name" value="CheY-like_superfamily"/>
</dbReference>
<dbReference type="AlphaFoldDB" id="A0A844C247"/>
<evidence type="ECO:0000256" key="2">
    <source>
        <dbReference type="ARBA" id="ARBA00022490"/>
    </source>
</evidence>
<evidence type="ECO:0000256" key="9">
    <source>
        <dbReference type="PIRNR" id="PIRNR006171"/>
    </source>
</evidence>
<keyword evidence="2 9" id="KW-0963">Cytoplasm</keyword>
<dbReference type="PROSITE" id="PS50110">
    <property type="entry name" value="RESPONSE_REGULATORY"/>
    <property type="match status" value="1"/>
</dbReference>
<dbReference type="GO" id="GO:0003700">
    <property type="term" value="F:DNA-binding transcription factor activity"/>
    <property type="evidence" value="ECO:0007669"/>
    <property type="project" value="InterPro"/>
</dbReference>
<comment type="caution">
    <text evidence="12">The sequence shown here is derived from an EMBL/GenBank/DDBJ whole genome shotgun (WGS) entry which is preliminary data.</text>
</comment>
<accession>A0A844C247</accession>
<evidence type="ECO:0000256" key="3">
    <source>
        <dbReference type="ARBA" id="ARBA00022553"/>
    </source>
</evidence>
<dbReference type="InterPro" id="IPR001789">
    <property type="entry name" value="Sig_transdc_resp-reg_receiver"/>
</dbReference>
<proteinExistence type="predicted"/>
<dbReference type="PIRSF" id="PIRSF006171">
    <property type="entry name" value="RR_citrat_malat"/>
    <property type="match status" value="1"/>
</dbReference>
<evidence type="ECO:0000256" key="1">
    <source>
        <dbReference type="ARBA" id="ARBA00004496"/>
    </source>
</evidence>
<dbReference type="PANTHER" id="PTHR45526:SF1">
    <property type="entry name" value="TRANSCRIPTIONAL REGULATORY PROTEIN DCUR-RELATED"/>
    <property type="match status" value="1"/>
</dbReference>
<dbReference type="SUPFAM" id="SSF52172">
    <property type="entry name" value="CheY-like"/>
    <property type="match status" value="1"/>
</dbReference>
<dbReference type="PANTHER" id="PTHR45526">
    <property type="entry name" value="TRANSCRIPTIONAL REGULATORY PROTEIN DPIA"/>
    <property type="match status" value="1"/>
</dbReference>
<dbReference type="InterPro" id="IPR024187">
    <property type="entry name" value="Sig_transdc_resp-reg_cit/mal"/>
</dbReference>
<dbReference type="GO" id="GO:0000156">
    <property type="term" value="F:phosphorelay response regulator activity"/>
    <property type="evidence" value="ECO:0007669"/>
    <property type="project" value="TreeGrafter"/>
</dbReference>
<gene>
    <name evidence="12" type="ORF">GF867_12920</name>
</gene>
<dbReference type="Gene3D" id="3.40.50.2300">
    <property type="match status" value="1"/>
</dbReference>
<dbReference type="EMBL" id="WJQT01000031">
    <property type="protein sequence ID" value="MRJ48448.1"/>
    <property type="molecule type" value="Genomic_DNA"/>
</dbReference>
<name>A0A844C247_9LACT</name>
<evidence type="ECO:0000256" key="10">
    <source>
        <dbReference type="PROSITE-ProRule" id="PRU00169"/>
    </source>
</evidence>
<dbReference type="CDD" id="cd19925">
    <property type="entry name" value="REC_citrate_TCS"/>
    <property type="match status" value="1"/>
</dbReference>
<dbReference type="SMART" id="SM00448">
    <property type="entry name" value="REC"/>
    <property type="match status" value="1"/>
</dbReference>
<dbReference type="Proteomes" id="UP000440066">
    <property type="component" value="Unassembled WGS sequence"/>
</dbReference>
<keyword evidence="6 9" id="KW-0238">DNA-binding</keyword>
<sequence>MEYKVLIVEDDPMVLLINQRYVNKVAGFTVVADAPTIAQAKATLTENDIDLVLIDIHLKNESGIDLLKWIRSENLKVDCIIISAVNQVQTVEIASRFGAIDYILKPFKFERFRQSLIQFKKKAALLNDPADFKQEDLDKLYWTYPSNQSLEDFPLEKGISHNTLRTILAAIHQLNAPFSVEELSDKTGISHVTVRKYIQYLYDKETLSSNTVYGDIGRPITIYEMMR</sequence>
<evidence type="ECO:0000259" key="11">
    <source>
        <dbReference type="PROSITE" id="PS50110"/>
    </source>
</evidence>
<feature type="modified residue" description="4-aspartylphosphate" evidence="10">
    <location>
        <position position="55"/>
    </location>
</feature>
<dbReference type="Pfam" id="PF00072">
    <property type="entry name" value="Response_reg"/>
    <property type="match status" value="1"/>
</dbReference>
<evidence type="ECO:0000256" key="4">
    <source>
        <dbReference type="ARBA" id="ARBA00023012"/>
    </source>
</evidence>
<comment type="subcellular location">
    <subcellularLocation>
        <location evidence="1 9">Cytoplasm</location>
    </subcellularLocation>
</comment>
<keyword evidence="5 9" id="KW-0805">Transcription regulation</keyword>
<dbReference type="RefSeq" id="WP_153833494.1">
    <property type="nucleotide sequence ID" value="NZ_WJQT01000031.1"/>
</dbReference>
<evidence type="ECO:0000256" key="6">
    <source>
        <dbReference type="ARBA" id="ARBA00023125"/>
    </source>
</evidence>
<dbReference type="SUPFAM" id="SSF46785">
    <property type="entry name" value="Winged helix' DNA-binding domain"/>
    <property type="match status" value="1"/>
</dbReference>
<organism evidence="12 13">
    <name type="scientific">Fundicoccus ignavus</name>
    <dbReference type="NCBI Taxonomy" id="2664442"/>
    <lineage>
        <taxon>Bacteria</taxon>
        <taxon>Bacillati</taxon>
        <taxon>Bacillota</taxon>
        <taxon>Bacilli</taxon>
        <taxon>Lactobacillales</taxon>
        <taxon>Aerococcaceae</taxon>
        <taxon>Fundicoccus</taxon>
    </lineage>
</organism>
<evidence type="ECO:0000256" key="8">
    <source>
        <dbReference type="ARBA" id="ARBA00023163"/>
    </source>
</evidence>
<feature type="domain" description="Response regulatory" evidence="11">
    <location>
        <begin position="4"/>
        <end position="120"/>
    </location>
</feature>
<keyword evidence="8 9" id="KW-0804">Transcription</keyword>
<protein>
    <recommendedName>
        <fullName evidence="9">Transcriptional regulatory protein</fullName>
    </recommendedName>
</protein>
<reference evidence="12 13" key="1">
    <citation type="submission" date="2019-11" db="EMBL/GenBank/DDBJ databases">
        <title>Characterisation of Fundicoccus ignavus gen. nov. sp. nov., a novel genus of the family Aerococcaceae from bulk tank milk.</title>
        <authorList>
            <person name="Siebert A."/>
            <person name="Huptas C."/>
            <person name="Wenning M."/>
            <person name="Scherer S."/>
            <person name="Doll E.V."/>
        </authorList>
    </citation>
    <scope>NUCLEOTIDE SEQUENCE [LARGE SCALE GENOMIC DNA]</scope>
    <source>
        <strain evidence="12 13">DSM 109652</strain>
    </source>
</reference>
<keyword evidence="3 10" id="KW-0597">Phosphoprotein</keyword>
<evidence type="ECO:0000256" key="7">
    <source>
        <dbReference type="ARBA" id="ARBA00023159"/>
    </source>
</evidence>
<evidence type="ECO:0000313" key="13">
    <source>
        <dbReference type="Proteomes" id="UP000440066"/>
    </source>
</evidence>
<evidence type="ECO:0000256" key="5">
    <source>
        <dbReference type="ARBA" id="ARBA00023015"/>
    </source>
</evidence>
<keyword evidence="7 9" id="KW-0010">Activator</keyword>
<dbReference type="GO" id="GO:0005737">
    <property type="term" value="C:cytoplasm"/>
    <property type="evidence" value="ECO:0007669"/>
    <property type="project" value="UniProtKB-SubCell"/>
</dbReference>
<dbReference type="GO" id="GO:0003677">
    <property type="term" value="F:DNA binding"/>
    <property type="evidence" value="ECO:0007669"/>
    <property type="project" value="UniProtKB-KW"/>
</dbReference>
<dbReference type="InterPro" id="IPR051271">
    <property type="entry name" value="2C-system_Tx_regulators"/>
</dbReference>